<gene>
    <name evidence="9" type="ORF">CCMP2556_LOCUS51260</name>
</gene>
<dbReference type="Pfam" id="PF00069">
    <property type="entry name" value="Pkinase"/>
    <property type="match status" value="1"/>
</dbReference>
<keyword evidence="6" id="KW-0808">Transferase</keyword>
<dbReference type="PROSITE" id="PS00108">
    <property type="entry name" value="PROTEIN_KINASE_ST"/>
    <property type="match status" value="1"/>
</dbReference>
<evidence type="ECO:0000256" key="4">
    <source>
        <dbReference type="ARBA" id="ARBA00023860"/>
    </source>
</evidence>
<evidence type="ECO:0000313" key="10">
    <source>
        <dbReference type="Proteomes" id="UP001642484"/>
    </source>
</evidence>
<dbReference type="InterPro" id="IPR000719">
    <property type="entry name" value="Prot_kinase_dom"/>
</dbReference>
<comment type="similarity">
    <text evidence="6">Belongs to the protein kinase superfamily.</text>
</comment>
<dbReference type="SMART" id="SM00220">
    <property type="entry name" value="S_TKc"/>
    <property type="match status" value="1"/>
</dbReference>
<dbReference type="InterPro" id="IPR008271">
    <property type="entry name" value="Ser/Thr_kinase_AS"/>
</dbReference>
<dbReference type="CDD" id="cd14016">
    <property type="entry name" value="STKc_CK1"/>
    <property type="match status" value="1"/>
</dbReference>
<keyword evidence="3 5" id="KW-0067">ATP-binding</keyword>
<keyword evidence="6" id="KW-0418">Kinase</keyword>
<proteinExistence type="inferred from homology"/>
<dbReference type="InterPro" id="IPR011009">
    <property type="entry name" value="Kinase-like_dom_sf"/>
</dbReference>
<evidence type="ECO:0000259" key="8">
    <source>
        <dbReference type="PROSITE" id="PS50011"/>
    </source>
</evidence>
<dbReference type="PROSITE" id="PS50011">
    <property type="entry name" value="PROTEIN_KINASE_DOM"/>
    <property type="match status" value="1"/>
</dbReference>
<feature type="compositionally biased region" description="Acidic residues" evidence="7">
    <location>
        <begin position="31"/>
        <end position="46"/>
    </location>
</feature>
<evidence type="ECO:0000256" key="1">
    <source>
        <dbReference type="ARBA" id="ARBA00012513"/>
    </source>
</evidence>
<dbReference type="EC" id="2.7.11.1" evidence="1"/>
<organism evidence="9 10">
    <name type="scientific">Durusdinium trenchii</name>
    <dbReference type="NCBI Taxonomy" id="1381693"/>
    <lineage>
        <taxon>Eukaryota</taxon>
        <taxon>Sar</taxon>
        <taxon>Alveolata</taxon>
        <taxon>Dinophyceae</taxon>
        <taxon>Suessiales</taxon>
        <taxon>Symbiodiniaceae</taxon>
        <taxon>Durusdinium</taxon>
    </lineage>
</organism>
<comment type="caution">
    <text evidence="9">The sequence shown here is derived from an EMBL/GenBank/DDBJ whole genome shotgun (WGS) entry which is preliminary data.</text>
</comment>
<keyword evidence="10" id="KW-1185">Reference proteome</keyword>
<feature type="region of interest" description="Disordered" evidence="7">
    <location>
        <begin position="1"/>
        <end position="86"/>
    </location>
</feature>
<dbReference type="Gene3D" id="1.10.510.10">
    <property type="entry name" value="Transferase(Phosphotransferase) domain 1"/>
    <property type="match status" value="1"/>
</dbReference>
<dbReference type="InterPro" id="IPR017441">
    <property type="entry name" value="Protein_kinase_ATP_BS"/>
</dbReference>
<dbReference type="Proteomes" id="UP001642484">
    <property type="component" value="Unassembled WGS sequence"/>
</dbReference>
<feature type="domain" description="Protein kinase" evidence="8">
    <location>
        <begin position="204"/>
        <end position="451"/>
    </location>
</feature>
<dbReference type="SUPFAM" id="SSF56112">
    <property type="entry name" value="Protein kinase-like (PK-like)"/>
    <property type="match status" value="1"/>
</dbReference>
<dbReference type="PANTHER" id="PTHR11909">
    <property type="entry name" value="CASEIN KINASE-RELATED"/>
    <property type="match status" value="1"/>
</dbReference>
<dbReference type="InterPro" id="IPR050235">
    <property type="entry name" value="CK1_Ser-Thr_kinase"/>
</dbReference>
<evidence type="ECO:0000256" key="3">
    <source>
        <dbReference type="ARBA" id="ARBA00022840"/>
    </source>
</evidence>
<accession>A0ABP0SCW6</accession>
<evidence type="ECO:0000313" key="9">
    <source>
        <dbReference type="EMBL" id="CAK9110247.1"/>
    </source>
</evidence>
<protein>
    <recommendedName>
        <fullName evidence="4">Casein kinase I</fullName>
        <ecNumber evidence="1">2.7.11.1</ecNumber>
    </recommendedName>
</protein>
<dbReference type="PROSITE" id="PS00107">
    <property type="entry name" value="PROTEIN_KINASE_ATP"/>
    <property type="match status" value="1"/>
</dbReference>
<name>A0ABP0SCW6_9DINO</name>
<evidence type="ECO:0000256" key="5">
    <source>
        <dbReference type="PROSITE-ProRule" id="PRU10141"/>
    </source>
</evidence>
<sequence>MDPSDGVDGGRGSAPSATPEEHPGAEQYTFSDDEEEEDDVISDVEDAAGAARRSIRERLSVMPGEPGAVKTVGAETESSQPLPSSNPPCFFGKPSALHVEATAALRSCRRALGRPKLARAMGSVRPELDFDDVLPDESSEAGSTLRGSNVHFHVSGSECTTRSGLYAKQTSSTTELPTPLKDTKLEALEASDGRPPVPKSVGRFQILRKLGSGSYSVVHLAFDKEENQLVAVKFEWQNAEKTDKLLKEAALLEVFGSRSPRTTSMIWTGTKGEYDIMAMNLLGPSLEDVFMKKCRRKFSLKTVLMIGEQMIDCMEFVHSHKILHRDIKPSNFVLGPKGQQEKIYVVDFGLAKSFRDGRGRHIPCVKKSGMTGTARYTTVNLHRGYEPSRRDDLGSIGYVLLYFLRGQLPWQGINHRDKKKRKKRIGKKKTATMHLPQRRVSQRVRGVLPLL</sequence>
<evidence type="ECO:0000256" key="2">
    <source>
        <dbReference type="ARBA" id="ARBA00022741"/>
    </source>
</evidence>
<evidence type="ECO:0000256" key="7">
    <source>
        <dbReference type="SAM" id="MobiDB-lite"/>
    </source>
</evidence>
<reference evidence="9 10" key="1">
    <citation type="submission" date="2024-02" db="EMBL/GenBank/DDBJ databases">
        <authorList>
            <person name="Chen Y."/>
            <person name="Shah S."/>
            <person name="Dougan E. K."/>
            <person name="Thang M."/>
            <person name="Chan C."/>
        </authorList>
    </citation>
    <scope>NUCLEOTIDE SEQUENCE [LARGE SCALE GENOMIC DNA]</scope>
</reference>
<dbReference type="EMBL" id="CAXAMN010027361">
    <property type="protein sequence ID" value="CAK9110247.1"/>
    <property type="molecule type" value="Genomic_DNA"/>
</dbReference>
<keyword evidence="2 5" id="KW-0547">Nucleotide-binding</keyword>
<keyword evidence="6" id="KW-0723">Serine/threonine-protein kinase</keyword>
<feature type="binding site" evidence="5">
    <location>
        <position position="233"/>
    </location>
    <ligand>
        <name>ATP</name>
        <dbReference type="ChEBI" id="CHEBI:30616"/>
    </ligand>
</feature>
<evidence type="ECO:0000256" key="6">
    <source>
        <dbReference type="RuleBase" id="RU000304"/>
    </source>
</evidence>